<dbReference type="InterPro" id="IPR010273">
    <property type="entry name" value="DUF881"/>
</dbReference>
<protein>
    <submittedName>
        <fullName evidence="3">DUF881 domain-containing protein</fullName>
    </submittedName>
</protein>
<evidence type="ECO:0000256" key="2">
    <source>
        <dbReference type="SAM" id="Phobius"/>
    </source>
</evidence>
<name>A0ABS5NMW7_9BACI</name>
<comment type="similarity">
    <text evidence="1">Belongs to the UPF0749 family.</text>
</comment>
<feature type="transmembrane region" description="Helical" evidence="2">
    <location>
        <begin position="7"/>
        <end position="25"/>
    </location>
</feature>
<keyword evidence="2" id="KW-1133">Transmembrane helix</keyword>
<evidence type="ECO:0000256" key="1">
    <source>
        <dbReference type="ARBA" id="ARBA00009108"/>
    </source>
</evidence>
<sequence length="244" mass="27885">MDKYKKNISFTLITVIIGFMLAIQFRTVKEPVVRDTRDTWQLREDLIKENELQLKLIREVRSNEEKISKYETELKQSKEQVLRDTLGELKAEAGLTDVNGNGIILIIEPIYEELLLGTAVSTVSPDLLKRLVNELNMYGAMQISIDNQRIINTTVIRDINGETKIDGHSLNGFPIEIKVIAENAKSADKLFKRMQVSKSADEFFVDNLRVKVVKPDEMIEIPAYQNTIRIRDMKPMDSEKGGNS</sequence>
<dbReference type="PANTHER" id="PTHR37313:SF2">
    <property type="entry name" value="UPF0749 PROTEIN YLXX"/>
    <property type="match status" value="1"/>
</dbReference>
<proteinExistence type="inferred from homology"/>
<accession>A0ABS5NMW7</accession>
<reference evidence="3 4" key="1">
    <citation type="submission" date="2021-05" db="EMBL/GenBank/DDBJ databases">
        <title>Novel Bacillus species.</title>
        <authorList>
            <person name="Liu G."/>
        </authorList>
    </citation>
    <scope>NUCLEOTIDE SEQUENCE [LARGE SCALE GENOMIC DNA]</scope>
    <source>
        <strain evidence="3 4">FJAT-49705</strain>
    </source>
</reference>
<dbReference type="Gene3D" id="3.30.70.1880">
    <property type="entry name" value="Protein of unknown function DUF881"/>
    <property type="match status" value="1"/>
</dbReference>
<comment type="caution">
    <text evidence="3">The sequence shown here is derived from an EMBL/GenBank/DDBJ whole genome shotgun (WGS) entry which is preliminary data.</text>
</comment>
<dbReference type="Pfam" id="PF05949">
    <property type="entry name" value="DUF881"/>
    <property type="match status" value="1"/>
</dbReference>
<keyword evidence="4" id="KW-1185">Reference proteome</keyword>
<evidence type="ECO:0000313" key="4">
    <source>
        <dbReference type="Proteomes" id="UP000681027"/>
    </source>
</evidence>
<dbReference type="Proteomes" id="UP000681027">
    <property type="component" value="Unassembled WGS sequence"/>
</dbReference>
<keyword evidence="2" id="KW-0812">Transmembrane</keyword>
<dbReference type="EMBL" id="JAGYPM010000001">
    <property type="protein sequence ID" value="MBS4189135.1"/>
    <property type="molecule type" value="Genomic_DNA"/>
</dbReference>
<dbReference type="RefSeq" id="WP_213100610.1">
    <property type="nucleotide sequence ID" value="NZ_JAGYPM010000001.1"/>
</dbReference>
<gene>
    <name evidence="3" type="ORF">KHA94_02745</name>
</gene>
<dbReference type="PANTHER" id="PTHR37313">
    <property type="entry name" value="UPF0749 PROTEIN RV1825"/>
    <property type="match status" value="1"/>
</dbReference>
<evidence type="ECO:0000313" key="3">
    <source>
        <dbReference type="EMBL" id="MBS4189135.1"/>
    </source>
</evidence>
<organism evidence="3 4">
    <name type="scientific">Cytobacillus citreus</name>
    <dbReference type="NCBI Taxonomy" id="2833586"/>
    <lineage>
        <taxon>Bacteria</taxon>
        <taxon>Bacillati</taxon>
        <taxon>Bacillota</taxon>
        <taxon>Bacilli</taxon>
        <taxon>Bacillales</taxon>
        <taxon>Bacillaceae</taxon>
        <taxon>Cytobacillus</taxon>
    </lineage>
</organism>
<keyword evidence="2" id="KW-0472">Membrane</keyword>